<comment type="caution">
    <text evidence="2">The sequence shown here is derived from an EMBL/GenBank/DDBJ whole genome shotgun (WGS) entry which is preliminary data.</text>
</comment>
<name>A0ABU9B294_9BACT</name>
<gene>
    <name evidence="2" type="ORF">WKV53_26770</name>
</gene>
<protein>
    <submittedName>
        <fullName evidence="2">Uncharacterized protein</fullName>
    </submittedName>
</protein>
<keyword evidence="1" id="KW-0472">Membrane</keyword>
<reference evidence="2 3" key="1">
    <citation type="submission" date="2024-04" db="EMBL/GenBank/DDBJ databases">
        <title>Luteolibacter sp. isolated from soil.</title>
        <authorList>
            <person name="An J."/>
        </authorList>
    </citation>
    <scope>NUCLEOTIDE SEQUENCE [LARGE SCALE GENOMIC DNA]</scope>
    <source>
        <strain evidence="2 3">Y139</strain>
    </source>
</reference>
<evidence type="ECO:0000313" key="2">
    <source>
        <dbReference type="EMBL" id="MEK7954149.1"/>
    </source>
</evidence>
<dbReference type="Proteomes" id="UP001371305">
    <property type="component" value="Unassembled WGS sequence"/>
</dbReference>
<accession>A0ABU9B294</accession>
<keyword evidence="1" id="KW-1133">Transmembrane helix</keyword>
<keyword evidence="1" id="KW-0812">Transmembrane</keyword>
<evidence type="ECO:0000256" key="1">
    <source>
        <dbReference type="SAM" id="Phobius"/>
    </source>
</evidence>
<organism evidence="2 3">
    <name type="scientific">Luteolibacter soli</name>
    <dbReference type="NCBI Taxonomy" id="3135280"/>
    <lineage>
        <taxon>Bacteria</taxon>
        <taxon>Pseudomonadati</taxon>
        <taxon>Verrucomicrobiota</taxon>
        <taxon>Verrucomicrobiia</taxon>
        <taxon>Verrucomicrobiales</taxon>
        <taxon>Verrucomicrobiaceae</taxon>
        <taxon>Luteolibacter</taxon>
    </lineage>
</organism>
<feature type="transmembrane region" description="Helical" evidence="1">
    <location>
        <begin position="93"/>
        <end position="115"/>
    </location>
</feature>
<dbReference type="EMBL" id="JBBUKT010000016">
    <property type="protein sequence ID" value="MEK7954149.1"/>
    <property type="molecule type" value="Genomic_DNA"/>
</dbReference>
<evidence type="ECO:0000313" key="3">
    <source>
        <dbReference type="Proteomes" id="UP001371305"/>
    </source>
</evidence>
<proteinExistence type="predicted"/>
<sequence>MPGLVFLMWGWWRSGTQMVRFDNGVNDSNPAVAFFFDEGCLMIAWEYDPDSEWHLEAEETGMFRQASNRPLYWLSAHFGYELEETGYRRIHEFYVPLWLSVLTYSFFWAGALVFWRQFQTHRRVTPVLPNSHGLLGKFRKDSSE</sequence>
<keyword evidence="3" id="KW-1185">Reference proteome</keyword>